<evidence type="ECO:0000256" key="2">
    <source>
        <dbReference type="ARBA" id="ARBA00004651"/>
    </source>
</evidence>
<protein>
    <submittedName>
        <fullName evidence="15">Cytochrome b561</fullName>
    </submittedName>
</protein>
<keyword evidence="4" id="KW-1003">Cell membrane</keyword>
<dbReference type="InterPro" id="IPR052168">
    <property type="entry name" value="Cytochrome_b561_oxidase"/>
</dbReference>
<evidence type="ECO:0000256" key="11">
    <source>
        <dbReference type="ARBA" id="ARBA00023136"/>
    </source>
</evidence>
<dbReference type="GO" id="GO:0005886">
    <property type="term" value="C:plasma membrane"/>
    <property type="evidence" value="ECO:0007669"/>
    <property type="project" value="UniProtKB-SubCell"/>
</dbReference>
<dbReference type="EMBL" id="FOLX01000001">
    <property type="protein sequence ID" value="SFC79820.1"/>
    <property type="molecule type" value="Genomic_DNA"/>
</dbReference>
<gene>
    <name evidence="15" type="ORF">SAMN05421762_2243</name>
</gene>
<keyword evidence="6 13" id="KW-0812">Transmembrane</keyword>
<evidence type="ECO:0000256" key="1">
    <source>
        <dbReference type="ARBA" id="ARBA00001970"/>
    </source>
</evidence>
<dbReference type="GO" id="GO:0022904">
    <property type="term" value="P:respiratory electron transport chain"/>
    <property type="evidence" value="ECO:0007669"/>
    <property type="project" value="InterPro"/>
</dbReference>
<dbReference type="AlphaFoldDB" id="A0A1I1MDU6"/>
<evidence type="ECO:0000313" key="16">
    <source>
        <dbReference type="Proteomes" id="UP000231644"/>
    </source>
</evidence>
<comment type="similarity">
    <text evidence="12">Belongs to the cytochrome b561 family.</text>
</comment>
<feature type="transmembrane region" description="Helical" evidence="13">
    <location>
        <begin position="107"/>
        <end position="125"/>
    </location>
</feature>
<dbReference type="GO" id="GO:0020037">
    <property type="term" value="F:heme binding"/>
    <property type="evidence" value="ECO:0007669"/>
    <property type="project" value="TreeGrafter"/>
</dbReference>
<dbReference type="GO" id="GO:0009055">
    <property type="term" value="F:electron transfer activity"/>
    <property type="evidence" value="ECO:0007669"/>
    <property type="project" value="InterPro"/>
</dbReference>
<evidence type="ECO:0000256" key="7">
    <source>
        <dbReference type="ARBA" id="ARBA00022723"/>
    </source>
</evidence>
<proteinExistence type="inferred from homology"/>
<evidence type="ECO:0000256" key="4">
    <source>
        <dbReference type="ARBA" id="ARBA00022475"/>
    </source>
</evidence>
<keyword evidence="8" id="KW-0249">Electron transport</keyword>
<keyword evidence="5" id="KW-0349">Heme</keyword>
<feature type="transmembrane region" description="Helical" evidence="13">
    <location>
        <begin position="137"/>
        <end position="160"/>
    </location>
</feature>
<evidence type="ECO:0000256" key="13">
    <source>
        <dbReference type="SAM" id="Phobius"/>
    </source>
</evidence>
<dbReference type="InterPro" id="IPR016174">
    <property type="entry name" value="Di-haem_cyt_TM"/>
</dbReference>
<dbReference type="SUPFAM" id="SSF81342">
    <property type="entry name" value="Transmembrane di-heme cytochromes"/>
    <property type="match status" value="1"/>
</dbReference>
<evidence type="ECO:0000256" key="12">
    <source>
        <dbReference type="ARBA" id="ARBA00037975"/>
    </source>
</evidence>
<sequence length="169" mass="18624">MSATASHFPDTTAPEGYSRLQKVLHWAVVGLLLLQYFVFDRMGRMFHTLMDSGVTTWTVTSVAHVVIGVAVLLLVIARLGLRARHGVPDAPQEEPEPFRIAAKLAHWGIYGLLVLIPLTGLAAWFGRVGPAAGGHELMTTALLWLVVAHVGAVLVHQFWWKTNLIKRMT</sequence>
<name>A0A1I1MDU6_9RHOB</name>
<comment type="subcellular location">
    <subcellularLocation>
        <location evidence="2">Cell membrane</location>
        <topology evidence="2">Multi-pass membrane protein</topology>
    </subcellularLocation>
</comment>
<keyword evidence="3" id="KW-0813">Transport</keyword>
<accession>A0A1I1MDU6</accession>
<dbReference type="Proteomes" id="UP000231644">
    <property type="component" value="Unassembled WGS sequence"/>
</dbReference>
<reference evidence="15 16" key="1">
    <citation type="submission" date="2016-10" db="EMBL/GenBank/DDBJ databases">
        <authorList>
            <person name="de Groot N.N."/>
        </authorList>
    </citation>
    <scope>NUCLEOTIDE SEQUENCE [LARGE SCALE GENOMIC DNA]</scope>
    <source>
        <strain evidence="15 16">DSM 29619</strain>
    </source>
</reference>
<keyword evidence="16" id="KW-1185">Reference proteome</keyword>
<evidence type="ECO:0000256" key="8">
    <source>
        <dbReference type="ARBA" id="ARBA00022982"/>
    </source>
</evidence>
<evidence type="ECO:0000259" key="14">
    <source>
        <dbReference type="Pfam" id="PF01292"/>
    </source>
</evidence>
<organism evidence="15 16">
    <name type="scientific">Pseudooceanicola nitratireducens</name>
    <dbReference type="NCBI Taxonomy" id="517719"/>
    <lineage>
        <taxon>Bacteria</taxon>
        <taxon>Pseudomonadati</taxon>
        <taxon>Pseudomonadota</taxon>
        <taxon>Alphaproteobacteria</taxon>
        <taxon>Rhodobacterales</taxon>
        <taxon>Paracoccaceae</taxon>
        <taxon>Pseudooceanicola</taxon>
    </lineage>
</organism>
<dbReference type="GO" id="GO:0046872">
    <property type="term" value="F:metal ion binding"/>
    <property type="evidence" value="ECO:0007669"/>
    <property type="project" value="UniProtKB-KW"/>
</dbReference>
<feature type="domain" description="Cytochrome b561 bacterial/Ni-hydrogenase" evidence="14">
    <location>
        <begin position="17"/>
        <end position="169"/>
    </location>
</feature>
<keyword evidence="11 13" id="KW-0472">Membrane</keyword>
<evidence type="ECO:0000313" key="15">
    <source>
        <dbReference type="EMBL" id="SFC79820.1"/>
    </source>
</evidence>
<evidence type="ECO:0000256" key="3">
    <source>
        <dbReference type="ARBA" id="ARBA00022448"/>
    </source>
</evidence>
<dbReference type="RefSeq" id="WP_170848776.1">
    <property type="nucleotide sequence ID" value="NZ_FNZG01000001.1"/>
</dbReference>
<dbReference type="InterPro" id="IPR011577">
    <property type="entry name" value="Cyt_b561_bac/Ni-Hgenase"/>
</dbReference>
<feature type="transmembrane region" description="Helical" evidence="13">
    <location>
        <begin position="59"/>
        <end position="81"/>
    </location>
</feature>
<dbReference type="Pfam" id="PF01292">
    <property type="entry name" value="Ni_hydr_CYTB"/>
    <property type="match status" value="1"/>
</dbReference>
<dbReference type="PANTHER" id="PTHR30529">
    <property type="entry name" value="CYTOCHROME B561"/>
    <property type="match status" value="1"/>
</dbReference>
<feature type="transmembrane region" description="Helical" evidence="13">
    <location>
        <begin position="23"/>
        <end position="39"/>
    </location>
</feature>
<evidence type="ECO:0000256" key="9">
    <source>
        <dbReference type="ARBA" id="ARBA00022989"/>
    </source>
</evidence>
<comment type="cofactor">
    <cofactor evidence="1">
        <name>heme b</name>
        <dbReference type="ChEBI" id="CHEBI:60344"/>
    </cofactor>
</comment>
<keyword evidence="7" id="KW-0479">Metal-binding</keyword>
<dbReference type="PANTHER" id="PTHR30529:SF1">
    <property type="entry name" value="CYTOCHROME B561 HOMOLOG 2"/>
    <property type="match status" value="1"/>
</dbReference>
<keyword evidence="10" id="KW-0408">Iron</keyword>
<evidence type="ECO:0000256" key="10">
    <source>
        <dbReference type="ARBA" id="ARBA00023004"/>
    </source>
</evidence>
<keyword evidence="9 13" id="KW-1133">Transmembrane helix</keyword>
<evidence type="ECO:0000256" key="5">
    <source>
        <dbReference type="ARBA" id="ARBA00022617"/>
    </source>
</evidence>
<evidence type="ECO:0000256" key="6">
    <source>
        <dbReference type="ARBA" id="ARBA00022692"/>
    </source>
</evidence>